<feature type="region of interest" description="Disordered" evidence="1">
    <location>
        <begin position="993"/>
        <end position="1025"/>
    </location>
</feature>
<dbReference type="RefSeq" id="WP_289164829.1">
    <property type="nucleotide sequence ID" value="NZ_JASZZN010000013.1"/>
</dbReference>
<proteinExistence type="predicted"/>
<feature type="compositionally biased region" description="Low complexity" evidence="1">
    <location>
        <begin position="1007"/>
        <end position="1025"/>
    </location>
</feature>
<evidence type="ECO:0000313" key="2">
    <source>
        <dbReference type="EMBL" id="MDM4017376.1"/>
    </source>
</evidence>
<sequence>MAEPIGFMERYALAADREAVLAELIPGSDDYYFYHCLHYQNQQQLAQAEAILKSWVNARNGGMTPLMHTMTERQRLLSYDLNPQTAIDYLIRHLGIELSHSPPVRQGERRYPSALPEQLLDAESIVRRSLSENIKLSPQGRQIAADWFLSDTPGNLGIGLHDFLNQVDGPYLNALDRLVVKELNSRTQRDRKFGDLRAHTFLTLAELDEVGRQVPSIADDNAFVNAKLHRLRPGADVDLSQQPEQRREYLRRVELYTQSLPPSYNSLKASAAYRLMEANLQAGHWDKDLFIRYLRLPRQSHIVAPILARAGNRANLGQNYSDVAFLPPVGNDQPLIETYLEHFLRDAKDFEEYTDLLQPDFVRRVFARTKLLAGVSNPQPFFEMLSAAERKELRDKVELTFAPQNRTRFSGDDSTELLVDVKNIDKLVVRVYEINSLAYYRTNTHILDTSIDLDGLVPTYERTLEYDRPAIERHRETIAIDETKGRGVWIIDLVGKGRRARTIIRHGDLHTVRSQTPNGTQITVLDEGRNVVPSAKLFFQNQEFTADDHGHILIPLVSDAKQARGIIFDGAIAREVKLNPLVEKYSLKAGFLIDPVLVQSGRMATLVVRPRLSLGSVAIDPSILKSLSLRVAAIDLDGIETTKQFENIELDQAKETTVEFRVPPRLASLHFELSGEIPGLSDHRTRKLSVGETIELAGIRKTNQTVDAFLTRDDENYVIETRGRNGEIVGGAMVKVTCSMTLGDFSPEVTLQSDDRGRVRLGTLDNVGVLSYGIAGQPPHHFTNRIDHQRWPSVIHLSTDETLQLPLVDGSGRENYRLLEIRDAAFQTDVSETLRVEAGFLVAGKLPAGDYLIYDRLKHQRTEISVVEGKVIGDVIAGKVRHRQKSPRVPLSIESVVQNDDGSIRLRLSGETRLARVHLVASRYFGQTSAFDALKLDMPSLDGRRLSLMRSGYISDLRLGDEYEYVLRRQFAAKYPGVMLPQPSVLLNPWETETTSNQSQVAGAGDEMSPMAASEPASAPRMRAGGQRGGAVAAVGSDYDFLSDAGVLVANLIPGEDGSLTIPADVVQGMPIVQLIVSDPMTLVGRTLTNTLDDFETDDLRLANSLPVDRALSFERVVSIVGPDQPLDLASLGSAQVQVYGDVDSLFRLYETLINDDRLSEFAVLRRWHTLSDEEKFAEYSKLASHELHLFLSVHDHDFFEAVIRPYLSNKKEKQFIDHWLLGNDVSAYAELWRYRRLSAAERALLAIRLPELRSGIVRDLSDMVDAASTDYRRRRTLIETALRSSGLSRFDAVAEAKVSSQLYSMGDVAESEALMGMAGGMGGGGFFGDSSRSERRSRSAVELHARQSDGLAFGRSNLSMLKARKDVAARMLYQELDSTKQWAESHFDRVRSVGSEPGQLIPVDAFWSDLAGQKFGPGNRLPVSTNLLEPTGNRHAALIALAMSGLPLQSGDISLPTKPETVYRPEHAVALVAKRLRELKAADDSASVLIGQLFQLATPDSSRDTTEAVNERFLTGRAYKGQVVVSNPTADEQTVEVFWQIPAGSLPLANSQTTDSQTLVIKPFGVSSVEYQFYFPVAGTFAHYPANVSRGDQRLASAETLTFRVADQWDNDEVTWQSIAVDGTAEQIGEFLDQANVHELDWTLIFHRLRDREVFDVVTETIAKTRLPLAEVWAYGFHHRNEPAMQRFLSLRTDLVDRVGPELRSTLLVVDAIDRQSYEHLEYAPLVRARIHRLGDQDEILNSTFLSQYQRFVRRIGFQPAIESEQVLPLTYYLLLQNRIEEAIAYFQGLDRDTIATQLQYDYLAGYLAMHQGNYQHALEIATRHAEHPVPRWRDRFGQMSLQVLQQSDLMDNQQLVKSETGNGVDEEAVSPEAADLAIADRERRNSQASASVPEVIVSVDGDQVRLNHRNADQVELNYYGVDLELLFSKAPFARSDLQKIAMVKPTSSQTVTLRSQTGTTELEIPRQLRSKTLLVESHVGASRSTALYYGGQLTTYVSEAFGQLQTTDATTHRPVAGAYVKVYARYPGGDIRFFKDGYTDGRGRFDFTSISASDAKGAERYAIMVLSETKGATLHEVAAP</sequence>
<organism evidence="2 3">
    <name type="scientific">Roseiconus lacunae</name>
    <dbReference type="NCBI Taxonomy" id="2605694"/>
    <lineage>
        <taxon>Bacteria</taxon>
        <taxon>Pseudomonadati</taxon>
        <taxon>Planctomycetota</taxon>
        <taxon>Planctomycetia</taxon>
        <taxon>Pirellulales</taxon>
        <taxon>Pirellulaceae</taxon>
        <taxon>Roseiconus</taxon>
    </lineage>
</organism>
<evidence type="ECO:0000313" key="3">
    <source>
        <dbReference type="Proteomes" id="UP001239462"/>
    </source>
</evidence>
<dbReference type="Proteomes" id="UP001239462">
    <property type="component" value="Unassembled WGS sequence"/>
</dbReference>
<accession>A0ABT7PLK2</accession>
<comment type="caution">
    <text evidence="2">The sequence shown here is derived from an EMBL/GenBank/DDBJ whole genome shotgun (WGS) entry which is preliminary data.</text>
</comment>
<keyword evidence="3" id="KW-1185">Reference proteome</keyword>
<evidence type="ECO:0000256" key="1">
    <source>
        <dbReference type="SAM" id="MobiDB-lite"/>
    </source>
</evidence>
<gene>
    <name evidence="2" type="ORF">QTN89_18150</name>
</gene>
<dbReference type="EMBL" id="JASZZN010000013">
    <property type="protein sequence ID" value="MDM4017376.1"/>
    <property type="molecule type" value="Genomic_DNA"/>
</dbReference>
<name>A0ABT7PLK2_9BACT</name>
<protein>
    <submittedName>
        <fullName evidence="2">Uncharacterized protein</fullName>
    </submittedName>
</protein>
<reference evidence="2 3" key="1">
    <citation type="submission" date="2023-06" db="EMBL/GenBank/DDBJ databases">
        <title>Roseiconus lacunae JC819 isolated from Gulf of Mannar region, Tamil Nadu.</title>
        <authorList>
            <person name="Pk S."/>
            <person name="Ch S."/>
            <person name="Ch V.R."/>
        </authorList>
    </citation>
    <scope>NUCLEOTIDE SEQUENCE [LARGE SCALE GENOMIC DNA]</scope>
    <source>
        <strain evidence="2 3">JC819</strain>
    </source>
</reference>